<feature type="transmembrane region" description="Helical" evidence="1">
    <location>
        <begin position="247"/>
        <end position="273"/>
    </location>
</feature>
<evidence type="ECO:0000313" key="2">
    <source>
        <dbReference type="EMBL" id="EEN51387.1"/>
    </source>
</evidence>
<evidence type="ECO:0008006" key="3">
    <source>
        <dbReference type="Google" id="ProtNLM"/>
    </source>
</evidence>
<protein>
    <recommendedName>
        <fullName evidence="3">Claudin</fullName>
    </recommendedName>
</protein>
<feature type="transmembrane region" description="Helical" evidence="1">
    <location>
        <begin position="125"/>
        <end position="151"/>
    </location>
</feature>
<reference evidence="2" key="1">
    <citation type="journal article" date="2008" name="Nature">
        <title>The amphioxus genome and the evolution of the chordate karyotype.</title>
        <authorList>
            <consortium name="US DOE Joint Genome Institute (JGI-PGF)"/>
            <person name="Putnam N.H."/>
            <person name="Butts T."/>
            <person name="Ferrier D.E.K."/>
            <person name="Furlong R.F."/>
            <person name="Hellsten U."/>
            <person name="Kawashima T."/>
            <person name="Robinson-Rechavi M."/>
            <person name="Shoguchi E."/>
            <person name="Terry A."/>
            <person name="Yu J.-K."/>
            <person name="Benito-Gutierrez E.L."/>
            <person name="Dubchak I."/>
            <person name="Garcia-Fernandez J."/>
            <person name="Gibson-Brown J.J."/>
            <person name="Grigoriev I.V."/>
            <person name="Horton A.C."/>
            <person name="de Jong P.J."/>
            <person name="Jurka J."/>
            <person name="Kapitonov V.V."/>
            <person name="Kohara Y."/>
            <person name="Kuroki Y."/>
            <person name="Lindquist E."/>
            <person name="Lucas S."/>
            <person name="Osoegawa K."/>
            <person name="Pennacchio L.A."/>
            <person name="Salamov A.A."/>
            <person name="Satou Y."/>
            <person name="Sauka-Spengler T."/>
            <person name="Schmutz J."/>
            <person name="Shin-I T."/>
            <person name="Toyoda A."/>
            <person name="Bronner-Fraser M."/>
            <person name="Fujiyama A."/>
            <person name="Holland L.Z."/>
            <person name="Holland P.W.H."/>
            <person name="Satoh N."/>
            <person name="Rokhsar D.S."/>
        </authorList>
    </citation>
    <scope>NUCLEOTIDE SEQUENCE [LARGE SCALE GENOMIC DNA]</scope>
    <source>
        <strain evidence="2">S238N-H82</strain>
        <tissue evidence="2">Testes</tissue>
    </source>
</reference>
<name>C3Z7N2_BRAFL</name>
<keyword evidence="1" id="KW-0812">Transmembrane</keyword>
<accession>C3Z7N2</accession>
<dbReference type="InParanoid" id="C3Z7N2"/>
<dbReference type="AlphaFoldDB" id="C3Z7N2"/>
<proteinExistence type="predicted"/>
<sequence>MGHLRLPHRILYGQLADGKRDRGRPKQTVQTMQEQSRTSCRLQSPLELNVRQNVKEQEDSSLPSYSWSTYSEELYTTWRVDHVVTPLCAAAADFVFGCAETSAPVGVAGTASLHTRMAQCGKRPLMLVTTVCSTASFALLAIAMGTDFWLFSQEAMFTPRPNGTVKLAANSGLWNECIRRQGSLPSYSWSTYSEELYTTWRVDHVVTPLCAAAADFVFGCAETSAPVGVAGTASLHTRMAQCGKRPLMLVTTVCSTASFALLAIAMGTDFWLFSQEAMFTPRPNGTVKLAANSGLWNECIRRQGLWLLGQVDVLRQVGGVAICVIDSDPGI</sequence>
<dbReference type="PANTHER" id="PTHR12107:SF28">
    <property type="entry name" value="VOLTAGE-DEPENDENT CALCIUM CHANNEL GAMMA-3 SUBUNIT-LIKE"/>
    <property type="match status" value="1"/>
</dbReference>
<evidence type="ECO:0000256" key="1">
    <source>
        <dbReference type="SAM" id="Phobius"/>
    </source>
</evidence>
<dbReference type="STRING" id="7739.C3Z7N2"/>
<dbReference type="InterPro" id="IPR051072">
    <property type="entry name" value="CACNG_subunit"/>
</dbReference>
<dbReference type="FunFam" id="1.20.140.150:FF:000097">
    <property type="entry name" value="Uncharacterized protein"/>
    <property type="match status" value="1"/>
</dbReference>
<dbReference type="Gene3D" id="1.20.140.150">
    <property type="match status" value="2"/>
</dbReference>
<gene>
    <name evidence="2" type="ORF">BRAFLDRAFT_69204</name>
</gene>
<dbReference type="EMBL" id="GG666591">
    <property type="protein sequence ID" value="EEN51387.1"/>
    <property type="molecule type" value="Genomic_DNA"/>
</dbReference>
<dbReference type="PANTHER" id="PTHR12107">
    <property type="entry name" value="VOLTAGE-DEPENDENT CALCIUM CHANNEL GAMMA SUBUNIT"/>
    <property type="match status" value="1"/>
</dbReference>
<organism>
    <name type="scientific">Branchiostoma floridae</name>
    <name type="common">Florida lancelet</name>
    <name type="synonym">Amphioxus</name>
    <dbReference type="NCBI Taxonomy" id="7739"/>
    <lineage>
        <taxon>Eukaryota</taxon>
        <taxon>Metazoa</taxon>
        <taxon>Chordata</taxon>
        <taxon>Cephalochordata</taxon>
        <taxon>Leptocardii</taxon>
        <taxon>Amphioxiformes</taxon>
        <taxon>Branchiostomatidae</taxon>
        <taxon>Branchiostoma</taxon>
    </lineage>
</organism>
<keyword evidence="1" id="KW-1133">Transmembrane helix</keyword>
<keyword evidence="1" id="KW-0472">Membrane</keyword>